<proteinExistence type="predicted"/>
<organism evidence="2 3">
    <name type="scientific">Cladophialophora chaetospira</name>
    <dbReference type="NCBI Taxonomy" id="386627"/>
    <lineage>
        <taxon>Eukaryota</taxon>
        <taxon>Fungi</taxon>
        <taxon>Dikarya</taxon>
        <taxon>Ascomycota</taxon>
        <taxon>Pezizomycotina</taxon>
        <taxon>Eurotiomycetes</taxon>
        <taxon>Chaetothyriomycetidae</taxon>
        <taxon>Chaetothyriales</taxon>
        <taxon>Herpotrichiellaceae</taxon>
        <taxon>Cladophialophora</taxon>
    </lineage>
</organism>
<reference evidence="2" key="1">
    <citation type="submission" date="2022-10" db="EMBL/GenBank/DDBJ databases">
        <title>Culturing micro-colonial fungi from biological soil crusts in the Mojave desert and describing Neophaeococcomyces mojavensis, and introducing the new genera and species Taxawa tesnikishii.</title>
        <authorList>
            <person name="Kurbessoian T."/>
            <person name="Stajich J.E."/>
        </authorList>
    </citation>
    <scope>NUCLEOTIDE SEQUENCE</scope>
    <source>
        <strain evidence="2">TK_41</strain>
    </source>
</reference>
<keyword evidence="3" id="KW-1185">Reference proteome</keyword>
<dbReference type="AlphaFoldDB" id="A0AA39CJA5"/>
<sequence>MASRSKNPMKSLNSQLRQKGLMMIAEPVLDPTLGAVYTFQSVKPGMSNSDVAYKLYYAGEVAKWSPTRRKAIDKAASRAKKQQEAGKRVKEESESAISSEKESAAGSGSD</sequence>
<evidence type="ECO:0000313" key="2">
    <source>
        <dbReference type="EMBL" id="KAJ9610017.1"/>
    </source>
</evidence>
<evidence type="ECO:0000256" key="1">
    <source>
        <dbReference type="SAM" id="MobiDB-lite"/>
    </source>
</evidence>
<name>A0AA39CJA5_9EURO</name>
<feature type="compositionally biased region" description="Basic and acidic residues" evidence="1">
    <location>
        <begin position="73"/>
        <end position="103"/>
    </location>
</feature>
<evidence type="ECO:0000313" key="3">
    <source>
        <dbReference type="Proteomes" id="UP001172673"/>
    </source>
</evidence>
<comment type="caution">
    <text evidence="2">The sequence shown here is derived from an EMBL/GenBank/DDBJ whole genome shotgun (WGS) entry which is preliminary data.</text>
</comment>
<dbReference type="EMBL" id="JAPDRK010000008">
    <property type="protein sequence ID" value="KAJ9610017.1"/>
    <property type="molecule type" value="Genomic_DNA"/>
</dbReference>
<dbReference type="Proteomes" id="UP001172673">
    <property type="component" value="Unassembled WGS sequence"/>
</dbReference>
<accession>A0AA39CJA5</accession>
<feature type="region of interest" description="Disordered" evidence="1">
    <location>
        <begin position="73"/>
        <end position="110"/>
    </location>
</feature>
<gene>
    <name evidence="2" type="ORF">H2200_006347</name>
</gene>
<protein>
    <submittedName>
        <fullName evidence="2">Uncharacterized protein</fullName>
    </submittedName>
</protein>